<dbReference type="Proteomes" id="UP000653411">
    <property type="component" value="Unassembled WGS sequence"/>
</dbReference>
<keyword evidence="2" id="KW-0238">DNA-binding</keyword>
<dbReference type="Pfam" id="PF00392">
    <property type="entry name" value="GntR"/>
    <property type="match status" value="1"/>
</dbReference>
<evidence type="ECO:0000313" key="5">
    <source>
        <dbReference type="EMBL" id="GGN22817.1"/>
    </source>
</evidence>
<dbReference type="AlphaFoldDB" id="A0A918CTQ3"/>
<evidence type="ECO:0000259" key="4">
    <source>
        <dbReference type="PROSITE" id="PS50949"/>
    </source>
</evidence>
<dbReference type="RefSeq" id="WP_189265481.1">
    <property type="nucleotide sequence ID" value="NZ_BMML01000013.1"/>
</dbReference>
<dbReference type="CDD" id="cd07377">
    <property type="entry name" value="WHTH_GntR"/>
    <property type="match status" value="1"/>
</dbReference>
<dbReference type="InterPro" id="IPR000524">
    <property type="entry name" value="Tscrpt_reg_HTH_GntR"/>
</dbReference>
<feature type="domain" description="HTH gntR-type" evidence="4">
    <location>
        <begin position="11"/>
        <end position="78"/>
    </location>
</feature>
<dbReference type="InterPro" id="IPR000485">
    <property type="entry name" value="AsnC-type_HTH_dom"/>
</dbReference>
<dbReference type="Pfam" id="PF07729">
    <property type="entry name" value="FCD"/>
    <property type="match status" value="1"/>
</dbReference>
<dbReference type="SUPFAM" id="SSF48008">
    <property type="entry name" value="GntR ligand-binding domain-like"/>
    <property type="match status" value="1"/>
</dbReference>
<evidence type="ECO:0000256" key="3">
    <source>
        <dbReference type="ARBA" id="ARBA00023163"/>
    </source>
</evidence>
<dbReference type="EMBL" id="BMML01000013">
    <property type="protein sequence ID" value="GGN22817.1"/>
    <property type="molecule type" value="Genomic_DNA"/>
</dbReference>
<reference evidence="5" key="2">
    <citation type="submission" date="2020-09" db="EMBL/GenBank/DDBJ databases">
        <authorList>
            <person name="Sun Q."/>
            <person name="Zhou Y."/>
        </authorList>
    </citation>
    <scope>NUCLEOTIDE SEQUENCE</scope>
    <source>
        <strain evidence="5">CGMCC 4.7110</strain>
    </source>
</reference>
<keyword evidence="1" id="KW-0805">Transcription regulation</keyword>
<sequence>MASRTTDEKRLSKSESAYRVLKERIVGGVYASGHRLVLDQLAKEFGVSAVPVREAVRRLEAQGYVRFERNVGAEVIGIDPSEYAHVMQTLAYLEGAATSLAAPLLTPDDLARARQLNEELRGCLEDFDPVGFTRTNQRFHRLLCGRCPNPHLRELVERDAERMSMIRSSTFVFVPLRARESVTEHHQLLDLLETGAPALEIEVAARDHKLGTLRAFLESGAGRPSRLSH</sequence>
<dbReference type="InterPro" id="IPR036388">
    <property type="entry name" value="WH-like_DNA-bd_sf"/>
</dbReference>
<evidence type="ECO:0000256" key="2">
    <source>
        <dbReference type="ARBA" id="ARBA00023125"/>
    </source>
</evidence>
<dbReference type="PANTHER" id="PTHR43537">
    <property type="entry name" value="TRANSCRIPTIONAL REGULATOR, GNTR FAMILY"/>
    <property type="match status" value="1"/>
</dbReference>
<proteinExistence type="predicted"/>
<dbReference type="PROSITE" id="PS50949">
    <property type="entry name" value="HTH_GNTR"/>
    <property type="match status" value="1"/>
</dbReference>
<dbReference type="GO" id="GO:0043565">
    <property type="term" value="F:sequence-specific DNA binding"/>
    <property type="evidence" value="ECO:0007669"/>
    <property type="project" value="InterPro"/>
</dbReference>
<dbReference type="Gene3D" id="1.10.10.10">
    <property type="entry name" value="Winged helix-like DNA-binding domain superfamily/Winged helix DNA-binding domain"/>
    <property type="match status" value="1"/>
</dbReference>
<reference evidence="5" key="1">
    <citation type="journal article" date="2014" name="Int. J. Syst. Evol. Microbiol.">
        <title>Complete genome sequence of Corynebacterium casei LMG S-19264T (=DSM 44701T), isolated from a smear-ripened cheese.</title>
        <authorList>
            <consortium name="US DOE Joint Genome Institute (JGI-PGF)"/>
            <person name="Walter F."/>
            <person name="Albersmeier A."/>
            <person name="Kalinowski J."/>
            <person name="Ruckert C."/>
        </authorList>
    </citation>
    <scope>NUCLEOTIDE SEQUENCE</scope>
    <source>
        <strain evidence="5">CGMCC 4.7110</strain>
    </source>
</reference>
<organism evidence="5 6">
    <name type="scientific">Streptomyces fuscichromogenes</name>
    <dbReference type="NCBI Taxonomy" id="1324013"/>
    <lineage>
        <taxon>Bacteria</taxon>
        <taxon>Bacillati</taxon>
        <taxon>Actinomycetota</taxon>
        <taxon>Actinomycetes</taxon>
        <taxon>Kitasatosporales</taxon>
        <taxon>Streptomycetaceae</taxon>
        <taxon>Streptomyces</taxon>
    </lineage>
</organism>
<accession>A0A918CTQ3</accession>
<dbReference type="Gene3D" id="1.20.120.530">
    <property type="entry name" value="GntR ligand-binding domain-like"/>
    <property type="match status" value="1"/>
</dbReference>
<name>A0A918CTQ3_9ACTN</name>
<dbReference type="PANTHER" id="PTHR43537:SF5">
    <property type="entry name" value="UXU OPERON TRANSCRIPTIONAL REGULATOR"/>
    <property type="match status" value="1"/>
</dbReference>
<keyword evidence="3" id="KW-0804">Transcription</keyword>
<dbReference type="InterPro" id="IPR011711">
    <property type="entry name" value="GntR_C"/>
</dbReference>
<dbReference type="SUPFAM" id="SSF46785">
    <property type="entry name" value="Winged helix' DNA-binding domain"/>
    <property type="match status" value="1"/>
</dbReference>
<comment type="caution">
    <text evidence="5">The sequence shown here is derived from an EMBL/GenBank/DDBJ whole genome shotgun (WGS) entry which is preliminary data.</text>
</comment>
<dbReference type="PRINTS" id="PR00033">
    <property type="entry name" value="HTHASNC"/>
</dbReference>
<evidence type="ECO:0000256" key="1">
    <source>
        <dbReference type="ARBA" id="ARBA00023015"/>
    </source>
</evidence>
<keyword evidence="6" id="KW-1185">Reference proteome</keyword>
<dbReference type="SMART" id="SM00345">
    <property type="entry name" value="HTH_GNTR"/>
    <property type="match status" value="1"/>
</dbReference>
<dbReference type="GO" id="GO:0003700">
    <property type="term" value="F:DNA-binding transcription factor activity"/>
    <property type="evidence" value="ECO:0007669"/>
    <property type="project" value="InterPro"/>
</dbReference>
<protein>
    <submittedName>
        <fullName evidence="5">GntR family transcriptional regulator</fullName>
    </submittedName>
</protein>
<dbReference type="SMART" id="SM00895">
    <property type="entry name" value="FCD"/>
    <property type="match status" value="1"/>
</dbReference>
<evidence type="ECO:0000313" key="6">
    <source>
        <dbReference type="Proteomes" id="UP000653411"/>
    </source>
</evidence>
<dbReference type="InterPro" id="IPR008920">
    <property type="entry name" value="TF_FadR/GntR_C"/>
</dbReference>
<dbReference type="InterPro" id="IPR036390">
    <property type="entry name" value="WH_DNA-bd_sf"/>
</dbReference>
<gene>
    <name evidence="5" type="ORF">GCM10011578_054740</name>
</gene>